<feature type="region of interest" description="Disordered" evidence="2">
    <location>
        <begin position="171"/>
        <end position="199"/>
    </location>
</feature>
<name>A0A8D9FQY0_9VIRU</name>
<reference evidence="3" key="1">
    <citation type="submission" date="2021-06" db="EMBL/GenBank/DDBJ databases">
        <authorList>
            <person name="Gannon L."/>
            <person name="Redgwell R T."/>
            <person name="Michniewski S."/>
            <person name="Harrison D C."/>
            <person name="Millard A."/>
        </authorList>
    </citation>
    <scope>NUCLEOTIDE SEQUENCE</scope>
</reference>
<accession>A0A8D9FQY0</accession>
<sequence>MSKYLKTYRQYKIFEADRKLDYEDTEKETVKVATDSLNDLAEQIKDFNNKKSNLEKLVMDNRGEDAKDISKNIEDIIMDKDMGRNPFLSMYLTIVEKMRKVANLQDKIDYFNQLENERKGDVTASKNLSDATDREEQQQKLNTQIEDIHDKVREMRNEIDELEKEIAQNKSELDKFKKDSEKDFEEDIDATQWTMKDKD</sequence>
<keyword evidence="1" id="KW-0175">Coiled coil</keyword>
<gene>
    <name evidence="3" type="ORF">SLAVMIC_00282</name>
</gene>
<protein>
    <submittedName>
        <fullName evidence="3">Uncharacterized protein</fullName>
    </submittedName>
</protein>
<dbReference type="EMBL" id="OU342829">
    <property type="protein sequence ID" value="CAG7580170.1"/>
    <property type="molecule type" value="Genomic_DNA"/>
</dbReference>
<evidence type="ECO:0000256" key="1">
    <source>
        <dbReference type="SAM" id="Coils"/>
    </source>
</evidence>
<evidence type="ECO:0000256" key="2">
    <source>
        <dbReference type="SAM" id="MobiDB-lite"/>
    </source>
</evidence>
<feature type="coiled-coil region" evidence="1">
    <location>
        <begin position="30"/>
        <end position="57"/>
    </location>
</feature>
<feature type="region of interest" description="Disordered" evidence="2">
    <location>
        <begin position="120"/>
        <end position="140"/>
    </location>
</feature>
<evidence type="ECO:0000313" key="3">
    <source>
        <dbReference type="EMBL" id="CAG7580170.1"/>
    </source>
</evidence>
<proteinExistence type="predicted"/>
<feature type="compositionally biased region" description="Basic and acidic residues" evidence="2">
    <location>
        <begin position="171"/>
        <end position="181"/>
    </location>
</feature>
<organism evidence="3">
    <name type="scientific">uncultured marine phage</name>
    <dbReference type="NCBI Taxonomy" id="707152"/>
    <lineage>
        <taxon>Viruses</taxon>
        <taxon>environmental samples</taxon>
    </lineage>
</organism>